<dbReference type="InterPro" id="IPR018490">
    <property type="entry name" value="cNMP-bd_dom_sf"/>
</dbReference>
<sequence length="187" mass="22350">MDRLLADIKARTPIPEDLEADIRSLFRKEEIKKNDVLLTEGRTCRKLYYLDTGIIRTYYYHDDKEITSWFYKEGFFVTSWYSFLTLEPSFEYIKATEDSILYSIDHKHYVNLQEKHPAFERFCRILSEEQVAFIDYYGKGYMFLSAKERYVRLLEYFPDIELRVKLGDIATHLGISQETLSRIRSSS</sequence>
<reference evidence="2 3" key="1">
    <citation type="submission" date="2021-12" db="EMBL/GenBank/DDBJ databases">
        <title>Genome sequencing of bacteria with rrn-lacking chromosome and rrn-plasmid.</title>
        <authorList>
            <person name="Anda M."/>
            <person name="Iwasaki W."/>
        </authorList>
    </citation>
    <scope>NUCLEOTIDE SEQUENCE [LARGE SCALE GENOMIC DNA]</scope>
    <source>
        <strain evidence="2 3">DSM 100852</strain>
    </source>
</reference>
<accession>A0AAU9D4D8</accession>
<dbReference type="InterPro" id="IPR000595">
    <property type="entry name" value="cNMP-bd_dom"/>
</dbReference>
<name>A0AAU9D4D8_9BACT</name>
<dbReference type="Gene3D" id="2.60.120.10">
    <property type="entry name" value="Jelly Rolls"/>
    <property type="match status" value="1"/>
</dbReference>
<dbReference type="InterPro" id="IPR014710">
    <property type="entry name" value="RmlC-like_jellyroll"/>
</dbReference>
<dbReference type="Proteomes" id="UP001348817">
    <property type="component" value="Chromosome"/>
</dbReference>
<organism evidence="2 3">
    <name type="scientific">Fulvitalea axinellae</name>
    <dbReference type="NCBI Taxonomy" id="1182444"/>
    <lineage>
        <taxon>Bacteria</taxon>
        <taxon>Pseudomonadati</taxon>
        <taxon>Bacteroidota</taxon>
        <taxon>Cytophagia</taxon>
        <taxon>Cytophagales</taxon>
        <taxon>Persicobacteraceae</taxon>
        <taxon>Fulvitalea</taxon>
    </lineage>
</organism>
<dbReference type="SUPFAM" id="SSF51206">
    <property type="entry name" value="cAMP-binding domain-like"/>
    <property type="match status" value="1"/>
</dbReference>
<dbReference type="AlphaFoldDB" id="A0AAU9D4D8"/>
<keyword evidence="3" id="KW-1185">Reference proteome</keyword>
<dbReference type="CDD" id="cd00038">
    <property type="entry name" value="CAP_ED"/>
    <property type="match status" value="1"/>
</dbReference>
<evidence type="ECO:0000313" key="2">
    <source>
        <dbReference type="EMBL" id="BDD09334.1"/>
    </source>
</evidence>
<dbReference type="EMBL" id="AP025314">
    <property type="protein sequence ID" value="BDD09334.1"/>
    <property type="molecule type" value="Genomic_DNA"/>
</dbReference>
<dbReference type="RefSeq" id="WP_338394544.1">
    <property type="nucleotide sequence ID" value="NZ_AP025314.1"/>
</dbReference>
<dbReference type="Pfam" id="PF00027">
    <property type="entry name" value="cNMP_binding"/>
    <property type="match status" value="1"/>
</dbReference>
<proteinExistence type="predicted"/>
<evidence type="ECO:0000313" key="3">
    <source>
        <dbReference type="Proteomes" id="UP001348817"/>
    </source>
</evidence>
<feature type="domain" description="Cyclic nucleotide-binding" evidence="1">
    <location>
        <begin position="29"/>
        <end position="115"/>
    </location>
</feature>
<protein>
    <submittedName>
        <fullName evidence="2">Cyclic nucleotide-binding protein</fullName>
    </submittedName>
</protein>
<evidence type="ECO:0000259" key="1">
    <source>
        <dbReference type="Pfam" id="PF00027"/>
    </source>
</evidence>
<gene>
    <name evidence="2" type="ORF">FUAX_17660</name>
</gene>
<dbReference type="KEGG" id="fax:FUAX_17660"/>